<dbReference type="EMBL" id="QWIT01000386">
    <property type="protein sequence ID" value="RMZ24925.1"/>
    <property type="molecule type" value="Genomic_DNA"/>
</dbReference>
<dbReference type="Proteomes" id="UP000281677">
    <property type="component" value="Unassembled WGS sequence"/>
</dbReference>
<feature type="compositionally biased region" description="Low complexity" evidence="2">
    <location>
        <begin position="1"/>
        <end position="16"/>
    </location>
</feature>
<dbReference type="InterPro" id="IPR037175">
    <property type="entry name" value="KFase_sf"/>
</dbReference>
<dbReference type="InterPro" id="IPR007325">
    <property type="entry name" value="KFase/CYL"/>
</dbReference>
<dbReference type="AlphaFoldDB" id="A0A3M7IHE3"/>
<gene>
    <name evidence="3" type="ORF">D0859_11025</name>
</gene>
<comment type="similarity">
    <text evidence="1">Belongs to the Cyclase 1 superfamily.</text>
</comment>
<dbReference type="VEuPathDB" id="FungiDB:BTJ68_12184"/>
<evidence type="ECO:0000256" key="1">
    <source>
        <dbReference type="ARBA" id="ARBA00007865"/>
    </source>
</evidence>
<dbReference type="GO" id="GO:0004061">
    <property type="term" value="F:arylformamidase activity"/>
    <property type="evidence" value="ECO:0007669"/>
    <property type="project" value="InterPro"/>
</dbReference>
<dbReference type="SUPFAM" id="SSF102198">
    <property type="entry name" value="Putative cyclase"/>
    <property type="match status" value="1"/>
</dbReference>
<comment type="caution">
    <text evidence="3">The sequence shown here is derived from an EMBL/GenBank/DDBJ whole genome shotgun (WGS) entry which is preliminary data.</text>
</comment>
<organism evidence="3 4">
    <name type="scientific">Hortaea werneckii</name>
    <name type="common">Black yeast</name>
    <name type="synonym">Cladosporium werneckii</name>
    <dbReference type="NCBI Taxonomy" id="91943"/>
    <lineage>
        <taxon>Eukaryota</taxon>
        <taxon>Fungi</taxon>
        <taxon>Dikarya</taxon>
        <taxon>Ascomycota</taxon>
        <taxon>Pezizomycotina</taxon>
        <taxon>Dothideomycetes</taxon>
        <taxon>Dothideomycetidae</taxon>
        <taxon>Mycosphaerellales</taxon>
        <taxon>Teratosphaeriaceae</taxon>
        <taxon>Hortaea</taxon>
    </lineage>
</organism>
<dbReference type="PANTHER" id="PTHR34861">
    <property type="match status" value="1"/>
</dbReference>
<dbReference type="Gene3D" id="3.50.30.50">
    <property type="entry name" value="Putative cyclase"/>
    <property type="match status" value="1"/>
</dbReference>
<dbReference type="PANTHER" id="PTHR34861:SF11">
    <property type="entry name" value="CYCLASE"/>
    <property type="match status" value="1"/>
</dbReference>
<dbReference type="Pfam" id="PF04199">
    <property type="entry name" value="Cyclase"/>
    <property type="match status" value="1"/>
</dbReference>
<dbReference type="OrthoDB" id="5396at2759"/>
<reference evidence="3 4" key="1">
    <citation type="journal article" date="2018" name="BMC Genomics">
        <title>Genomic evidence for intraspecific hybridization in a clonal and extremely halotolerant yeast.</title>
        <authorList>
            <person name="Gostincar C."/>
            <person name="Stajich J.E."/>
            <person name="Zupancic J."/>
            <person name="Zalar P."/>
            <person name="Gunde-Cimerman N."/>
        </authorList>
    </citation>
    <scope>NUCLEOTIDE SEQUENCE [LARGE SCALE GENOMIC DNA]</scope>
    <source>
        <strain evidence="3 4">EXF-120</strain>
    </source>
</reference>
<protein>
    <recommendedName>
        <fullName evidence="5">Cyclase</fullName>
    </recommendedName>
</protein>
<name>A0A3M7IHE3_HORWE</name>
<proteinExistence type="inferred from homology"/>
<sequence length="373" mass="41307">MSRISPSDSTSPTSFDELPLDKNGPHGNAWGKWGSNDQIGTLNFLTEDVVAKAARDCILTGERVSLNWSLEGPKYPRFARKTLSINTINKAPEKHAHDDEGCAILREVSSFVLTNLVGFQFTVQFPVGRLSTLCISKRSGASISPGDLILELKSVSCITWAALLKTLQSLTIPMAYIISSTSMDTHIASKGIAGRAVFVDWYAWALEQGKDVDVTTPYAVPFSEILEALHRQGLRTTDFSKGDILIIRFGYLRQYADMGDDKRARLNEHYKNHKPDNIGIEPSKEFLQFLWDTQIAAVAGDTRSFEVWPCSQLDWHLHEWLLAGWGMPIGELFDLEELAKICASTGRYTFFLSSAPMNAPGAVASPPNALAFF</sequence>
<evidence type="ECO:0000313" key="3">
    <source>
        <dbReference type="EMBL" id="RMZ24925.1"/>
    </source>
</evidence>
<feature type="region of interest" description="Disordered" evidence="2">
    <location>
        <begin position="1"/>
        <end position="21"/>
    </location>
</feature>
<accession>A0A3M7IHE3</accession>
<evidence type="ECO:0008006" key="5">
    <source>
        <dbReference type="Google" id="ProtNLM"/>
    </source>
</evidence>
<dbReference type="GO" id="GO:0019441">
    <property type="term" value="P:L-tryptophan catabolic process to kynurenine"/>
    <property type="evidence" value="ECO:0007669"/>
    <property type="project" value="InterPro"/>
</dbReference>
<evidence type="ECO:0000256" key="2">
    <source>
        <dbReference type="SAM" id="MobiDB-lite"/>
    </source>
</evidence>
<evidence type="ECO:0000313" key="4">
    <source>
        <dbReference type="Proteomes" id="UP000281677"/>
    </source>
</evidence>